<dbReference type="GO" id="GO:0004993">
    <property type="term" value="F:G protein-coupled serotonin receptor activity"/>
    <property type="evidence" value="ECO:0007669"/>
    <property type="project" value="TreeGrafter"/>
</dbReference>
<name>A0A7D9HQT4_PARCT</name>
<keyword evidence="3" id="KW-0812">Transmembrane</keyword>
<sequence length="418" mass="47080">MNLTIAPTYPNLSSNITTTTNATLGANNPAMNNIDGFTTSGIAKAFSLALLIFIAITGNLVVCISFTMFRNLRSITHYFLVSLSISDILVAICVMPVYLVYQLHTPRPYFTPDKITLLTFWQIMDFFLCLTSVWTLAAIGVERNLAISRPFYYTKWISPIRVYISMACLWMFSLTISVTTELNPFGQKSHLSVFIVSTSYFLPFVIILIMYAQIWLVARRQTRRLRQDGALATDLKAIKTIGIVIGTFFVCYTPNMILLIWFHFDVQPAPNLDIVTTAKWLVYFNSCANPIIYSCFNKTYRSGFKRLFQTIVKKLHELRSRAGDRKARKLQRSRLSLNITMRSSAGSLLDSAKLPTGLSRGSIQSRGSNQSVSQNVVNVVDTNDQIVNVVDTNEQISSKPSEEPTCEPAENMVQDTEQ</sequence>
<dbReference type="GO" id="GO:0045202">
    <property type="term" value="C:synapse"/>
    <property type="evidence" value="ECO:0007669"/>
    <property type="project" value="GOC"/>
</dbReference>
<gene>
    <name evidence="9" type="ORF">PACLA_8A061485</name>
</gene>
<dbReference type="InterPro" id="IPR000276">
    <property type="entry name" value="GPCR_Rhodpsn"/>
</dbReference>
<keyword evidence="2" id="KW-1003">Cell membrane</keyword>
<dbReference type="GO" id="GO:0007187">
    <property type="term" value="P:G protein-coupled receptor signaling pathway, coupled to cyclic nucleotide second messenger"/>
    <property type="evidence" value="ECO:0007669"/>
    <property type="project" value="TreeGrafter"/>
</dbReference>
<comment type="subcellular location">
    <subcellularLocation>
        <location evidence="1">Cell membrane</location>
        <topology evidence="1">Multi-pass membrane protein</topology>
    </subcellularLocation>
</comment>
<dbReference type="GO" id="GO:0005886">
    <property type="term" value="C:plasma membrane"/>
    <property type="evidence" value="ECO:0007669"/>
    <property type="project" value="UniProtKB-SubCell"/>
</dbReference>
<dbReference type="PROSITE" id="PS50262">
    <property type="entry name" value="G_PROTEIN_RECEP_F1_2"/>
    <property type="match status" value="1"/>
</dbReference>
<dbReference type="Pfam" id="PF00001">
    <property type="entry name" value="7tm_1"/>
    <property type="match status" value="1"/>
</dbReference>
<dbReference type="SMART" id="SM01381">
    <property type="entry name" value="7TM_GPCR_Srsx"/>
    <property type="match status" value="1"/>
</dbReference>
<keyword evidence="6" id="KW-0472">Membrane</keyword>
<organism evidence="9 10">
    <name type="scientific">Paramuricea clavata</name>
    <name type="common">Red gorgonian</name>
    <name type="synonym">Violescent sea-whip</name>
    <dbReference type="NCBI Taxonomy" id="317549"/>
    <lineage>
        <taxon>Eukaryota</taxon>
        <taxon>Metazoa</taxon>
        <taxon>Cnidaria</taxon>
        <taxon>Anthozoa</taxon>
        <taxon>Octocorallia</taxon>
        <taxon>Malacalcyonacea</taxon>
        <taxon>Plexauridae</taxon>
        <taxon>Paramuricea</taxon>
    </lineage>
</organism>
<keyword evidence="5" id="KW-0297">G-protein coupled receptor</keyword>
<dbReference type="Proteomes" id="UP001152795">
    <property type="component" value="Unassembled WGS sequence"/>
</dbReference>
<dbReference type="OrthoDB" id="6358729at2759"/>
<keyword evidence="8" id="KW-0807">Transducer</keyword>
<evidence type="ECO:0000256" key="2">
    <source>
        <dbReference type="ARBA" id="ARBA00022475"/>
    </source>
</evidence>
<dbReference type="PANTHER" id="PTHR24247">
    <property type="entry name" value="5-HYDROXYTRYPTAMINE RECEPTOR"/>
    <property type="match status" value="1"/>
</dbReference>
<evidence type="ECO:0000256" key="4">
    <source>
        <dbReference type="ARBA" id="ARBA00022989"/>
    </source>
</evidence>
<dbReference type="GO" id="GO:0030594">
    <property type="term" value="F:neurotransmitter receptor activity"/>
    <property type="evidence" value="ECO:0007669"/>
    <property type="project" value="TreeGrafter"/>
</dbReference>
<accession>A0A7D9HQT4</accession>
<dbReference type="SUPFAM" id="SSF81321">
    <property type="entry name" value="Family A G protein-coupled receptor-like"/>
    <property type="match status" value="1"/>
</dbReference>
<dbReference type="AlphaFoldDB" id="A0A7D9HQT4"/>
<evidence type="ECO:0000256" key="8">
    <source>
        <dbReference type="ARBA" id="ARBA00023224"/>
    </source>
</evidence>
<dbReference type="InterPro" id="IPR017452">
    <property type="entry name" value="GPCR_Rhodpsn_7TM"/>
</dbReference>
<evidence type="ECO:0000313" key="10">
    <source>
        <dbReference type="Proteomes" id="UP001152795"/>
    </source>
</evidence>
<comment type="caution">
    <text evidence="9">The sequence shown here is derived from an EMBL/GenBank/DDBJ whole genome shotgun (WGS) entry which is preliminary data.</text>
</comment>
<dbReference type="PRINTS" id="PR00237">
    <property type="entry name" value="GPCRRHODOPSN"/>
</dbReference>
<evidence type="ECO:0000256" key="3">
    <source>
        <dbReference type="ARBA" id="ARBA00022692"/>
    </source>
</evidence>
<protein>
    <submittedName>
        <fullName evidence="9">Octopamine receptor-like</fullName>
    </submittedName>
</protein>
<evidence type="ECO:0000256" key="5">
    <source>
        <dbReference type="ARBA" id="ARBA00023040"/>
    </source>
</evidence>
<dbReference type="CDD" id="cd14967">
    <property type="entry name" value="7tmA_amine_R-like"/>
    <property type="match status" value="1"/>
</dbReference>
<dbReference type="GO" id="GO:0030425">
    <property type="term" value="C:dendrite"/>
    <property type="evidence" value="ECO:0007669"/>
    <property type="project" value="TreeGrafter"/>
</dbReference>
<evidence type="ECO:0000313" key="9">
    <source>
        <dbReference type="EMBL" id="CAB3987625.1"/>
    </source>
</evidence>
<dbReference type="GO" id="GO:0007268">
    <property type="term" value="P:chemical synaptic transmission"/>
    <property type="evidence" value="ECO:0007669"/>
    <property type="project" value="TreeGrafter"/>
</dbReference>
<evidence type="ECO:0000256" key="7">
    <source>
        <dbReference type="ARBA" id="ARBA00023170"/>
    </source>
</evidence>
<dbReference type="EMBL" id="CACRXK020001204">
    <property type="protein sequence ID" value="CAB3987625.1"/>
    <property type="molecule type" value="Genomic_DNA"/>
</dbReference>
<dbReference type="Gene3D" id="1.20.1070.10">
    <property type="entry name" value="Rhodopsin 7-helix transmembrane proteins"/>
    <property type="match status" value="1"/>
</dbReference>
<dbReference type="PANTHER" id="PTHR24247:SF202">
    <property type="entry name" value="5-HYDROXYTRYPTAMINE RECEPTOR 1"/>
    <property type="match status" value="1"/>
</dbReference>
<keyword evidence="10" id="KW-1185">Reference proteome</keyword>
<evidence type="ECO:0000256" key="1">
    <source>
        <dbReference type="ARBA" id="ARBA00004651"/>
    </source>
</evidence>
<evidence type="ECO:0000256" key="6">
    <source>
        <dbReference type="ARBA" id="ARBA00023136"/>
    </source>
</evidence>
<proteinExistence type="predicted"/>
<keyword evidence="7 9" id="KW-0675">Receptor</keyword>
<reference evidence="9" key="1">
    <citation type="submission" date="2020-04" db="EMBL/GenBank/DDBJ databases">
        <authorList>
            <person name="Alioto T."/>
            <person name="Alioto T."/>
            <person name="Gomez Garrido J."/>
        </authorList>
    </citation>
    <scope>NUCLEOTIDE SEQUENCE</scope>
    <source>
        <strain evidence="9">A484AB</strain>
    </source>
</reference>
<keyword evidence="4" id="KW-1133">Transmembrane helix</keyword>